<name>A0ABU2HCV0_9ACTN</name>
<reference evidence="6" key="1">
    <citation type="submission" date="2023-07" db="EMBL/GenBank/DDBJ databases">
        <title>Novel species in the genus Lipingzhangella isolated from Sambhar Salt Lake.</title>
        <authorList>
            <person name="Jiya N."/>
            <person name="Kajale S."/>
            <person name="Sharma A."/>
        </authorList>
    </citation>
    <scope>NUCLEOTIDE SEQUENCE [LARGE SCALE GENOMIC DNA]</scope>
    <source>
        <strain evidence="6">LS1_29</strain>
    </source>
</reference>
<dbReference type="Proteomes" id="UP001250214">
    <property type="component" value="Unassembled WGS sequence"/>
</dbReference>
<comment type="similarity">
    <text evidence="1">Belongs to the bacterial solute-binding protein 5 family.</text>
</comment>
<evidence type="ECO:0000313" key="5">
    <source>
        <dbReference type="EMBL" id="MDS1272389.1"/>
    </source>
</evidence>
<keyword evidence="6" id="KW-1185">Reference proteome</keyword>
<dbReference type="EMBL" id="JAVLVT010000010">
    <property type="protein sequence ID" value="MDS1272389.1"/>
    <property type="molecule type" value="Genomic_DNA"/>
</dbReference>
<dbReference type="Gene3D" id="3.40.190.10">
    <property type="entry name" value="Periplasmic binding protein-like II"/>
    <property type="match status" value="1"/>
</dbReference>
<evidence type="ECO:0000256" key="3">
    <source>
        <dbReference type="ARBA" id="ARBA00022729"/>
    </source>
</evidence>
<dbReference type="InterPro" id="IPR030678">
    <property type="entry name" value="Peptide/Ni-bd"/>
</dbReference>
<keyword evidence="2" id="KW-0813">Transport</keyword>
<dbReference type="SUPFAM" id="SSF53850">
    <property type="entry name" value="Periplasmic binding protein-like II"/>
    <property type="match status" value="1"/>
</dbReference>
<evidence type="ECO:0000256" key="2">
    <source>
        <dbReference type="ARBA" id="ARBA00022448"/>
    </source>
</evidence>
<organism evidence="5 6">
    <name type="scientific">Lipingzhangella rawalii</name>
    <dbReference type="NCBI Taxonomy" id="2055835"/>
    <lineage>
        <taxon>Bacteria</taxon>
        <taxon>Bacillati</taxon>
        <taxon>Actinomycetota</taxon>
        <taxon>Actinomycetes</taxon>
        <taxon>Streptosporangiales</taxon>
        <taxon>Nocardiopsidaceae</taxon>
        <taxon>Lipingzhangella</taxon>
    </lineage>
</organism>
<dbReference type="PROSITE" id="PS51318">
    <property type="entry name" value="TAT"/>
    <property type="match status" value="1"/>
</dbReference>
<dbReference type="RefSeq" id="WP_310913956.1">
    <property type="nucleotide sequence ID" value="NZ_JAVLVT010000010.1"/>
</dbReference>
<dbReference type="CDD" id="cd08503">
    <property type="entry name" value="PBP2_NikA_DppA_OppA_like_17"/>
    <property type="match status" value="1"/>
</dbReference>
<evidence type="ECO:0000259" key="4">
    <source>
        <dbReference type="Pfam" id="PF00496"/>
    </source>
</evidence>
<feature type="domain" description="Solute-binding protein family 5" evidence="4">
    <location>
        <begin position="91"/>
        <end position="409"/>
    </location>
</feature>
<protein>
    <submittedName>
        <fullName evidence="5">ABC transporter substrate-binding protein</fullName>
    </submittedName>
</protein>
<evidence type="ECO:0000313" key="6">
    <source>
        <dbReference type="Proteomes" id="UP001250214"/>
    </source>
</evidence>
<dbReference type="InterPro" id="IPR000914">
    <property type="entry name" value="SBP_5_dom"/>
</dbReference>
<dbReference type="Gene3D" id="3.10.105.10">
    <property type="entry name" value="Dipeptide-binding Protein, Domain 3"/>
    <property type="match status" value="1"/>
</dbReference>
<dbReference type="Pfam" id="PF00496">
    <property type="entry name" value="SBP_bac_5"/>
    <property type="match status" value="1"/>
</dbReference>
<comment type="caution">
    <text evidence="5">The sequence shown here is derived from an EMBL/GenBank/DDBJ whole genome shotgun (WGS) entry which is preliminary data.</text>
</comment>
<gene>
    <name evidence="5" type="ORF">RIF23_19045</name>
</gene>
<dbReference type="InterPro" id="IPR039424">
    <property type="entry name" value="SBP_5"/>
</dbReference>
<evidence type="ECO:0000256" key="1">
    <source>
        <dbReference type="ARBA" id="ARBA00005695"/>
    </source>
</evidence>
<accession>A0ABU2HCV0</accession>
<dbReference type="PANTHER" id="PTHR30290">
    <property type="entry name" value="PERIPLASMIC BINDING COMPONENT OF ABC TRANSPORTER"/>
    <property type="match status" value="1"/>
</dbReference>
<dbReference type="PANTHER" id="PTHR30290:SF9">
    <property type="entry name" value="OLIGOPEPTIDE-BINDING PROTEIN APPA"/>
    <property type="match status" value="1"/>
</dbReference>
<keyword evidence="3" id="KW-0732">Signal</keyword>
<dbReference type="PIRSF" id="PIRSF002741">
    <property type="entry name" value="MppA"/>
    <property type="match status" value="1"/>
</dbReference>
<dbReference type="InterPro" id="IPR006311">
    <property type="entry name" value="TAT_signal"/>
</dbReference>
<proteinExistence type="inferred from homology"/>
<sequence>MTSHDKMRTPGRGVGRRGFLAGSLGLAAAAALGSTLAACSRGADGAAGGLLRVGAAGAATETLNVPLASAMSDYIAMFALFDPLVVTQGDEVVLRLAEDIEANDDATEYTIRIRTGVEFHDGRPCTAEDVAYSLTTLADPEASPNFAQFYADLDVENFEVLDEHTLRVPLHRPRADFVAAGLAVFSLVFPDGTSDDDWEDGIGTGPFRLSSTDGGTRLLERNDNYWDETAALDEVEIRSIDDAETRMEALRGGEIDYAHAISPADAATAEEDDSLQIVRGGPSDSGILALHMNLQQEPFDDPDVRLAMKLLVDRQAMIDTILYGEGTVGNDVVGQGLAGFNEDLPQRERDVDRARDLLESAGVSSVTLRVAELSPGMVDAAHLLAEQAAEAGLTVEIDEDSADTYYSDMEALLNTPFQSMFWANRPATAHVAGFTGSRGGFNVTGLTTEAYDELLDDMQATTDDGDRQRALDELQEYLWENGGDVIWGFAGQLDATLPEVEGIDYIQSLPRLERVSRTS</sequence>